<dbReference type="GO" id="GO:0006508">
    <property type="term" value="P:proteolysis"/>
    <property type="evidence" value="ECO:0007669"/>
    <property type="project" value="UniProtKB-KW"/>
</dbReference>
<keyword evidence="2 9" id="KW-1003">Cell membrane</keyword>
<dbReference type="EC" id="3.4.23.36" evidence="9"/>
<keyword evidence="7 9" id="KW-1133">Transmembrane helix</keyword>
<evidence type="ECO:0000256" key="3">
    <source>
        <dbReference type="ARBA" id="ARBA00022670"/>
    </source>
</evidence>
<keyword evidence="5 9" id="KW-0064">Aspartyl protease</keyword>
<dbReference type="PRINTS" id="PR00781">
    <property type="entry name" value="LIPOSIGPTASE"/>
</dbReference>
<feature type="active site" evidence="9">
    <location>
        <position position="131"/>
    </location>
</feature>
<evidence type="ECO:0000256" key="5">
    <source>
        <dbReference type="ARBA" id="ARBA00022750"/>
    </source>
</evidence>
<dbReference type="PANTHER" id="PTHR33695:SF1">
    <property type="entry name" value="LIPOPROTEIN SIGNAL PEPTIDASE"/>
    <property type="match status" value="1"/>
</dbReference>
<evidence type="ECO:0000313" key="12">
    <source>
        <dbReference type="EMBL" id="ANN77387.1"/>
    </source>
</evidence>
<evidence type="ECO:0000256" key="7">
    <source>
        <dbReference type="ARBA" id="ARBA00022989"/>
    </source>
</evidence>
<reference evidence="12 13" key="1">
    <citation type="submission" date="2016-06" db="EMBL/GenBank/DDBJ databases">
        <title>Complete genome sequences of Bordetella bronchialis and Bordetella flabilis.</title>
        <authorList>
            <person name="LiPuma J.J."/>
            <person name="Spilker T."/>
        </authorList>
    </citation>
    <scope>NUCLEOTIDE SEQUENCE [LARGE SCALE GENOMIC DNA]</scope>
    <source>
        <strain evidence="12 13">AU10664</strain>
    </source>
</reference>
<evidence type="ECO:0000256" key="1">
    <source>
        <dbReference type="ARBA" id="ARBA00006139"/>
    </source>
</evidence>
<dbReference type="RefSeq" id="WP_066656859.1">
    <property type="nucleotide sequence ID" value="NZ_CBCSCL010000005.1"/>
</dbReference>
<dbReference type="InterPro" id="IPR001872">
    <property type="entry name" value="Peptidase_A8"/>
</dbReference>
<dbReference type="STRING" id="463014.BAU07_10000"/>
<sequence>MVGPGTATPAAGRRGLAFWLLLAAVVIVLDQAAKLYFNGAFTYGQRVPVLPIFDLTLVYNRGAAFSFLATEAGWQRWFFTVLGIGAAVVITIILRRHGPRAHPRFALALALIMGGALGNVIDRVAYGHVVDFLLFYWKDWYYPAFNIADVAITCGAILLVLDELLRMRKAPSN</sequence>
<comment type="similarity">
    <text evidence="1 9 11">Belongs to the peptidase A8 family.</text>
</comment>
<comment type="function">
    <text evidence="9 10">This protein specifically catalyzes the removal of signal peptides from prolipoproteins.</text>
</comment>
<dbReference type="GO" id="GO:0004190">
    <property type="term" value="F:aspartic-type endopeptidase activity"/>
    <property type="evidence" value="ECO:0007669"/>
    <property type="project" value="UniProtKB-UniRule"/>
</dbReference>
<gene>
    <name evidence="9" type="primary">lspA</name>
    <name evidence="12" type="ORF">BAU07_10000</name>
</gene>
<feature type="transmembrane region" description="Helical" evidence="9">
    <location>
        <begin position="105"/>
        <end position="121"/>
    </location>
</feature>
<evidence type="ECO:0000256" key="4">
    <source>
        <dbReference type="ARBA" id="ARBA00022692"/>
    </source>
</evidence>
<evidence type="ECO:0000256" key="8">
    <source>
        <dbReference type="ARBA" id="ARBA00023136"/>
    </source>
</evidence>
<comment type="pathway">
    <text evidence="9">Protein modification; lipoprotein biosynthesis (signal peptide cleavage).</text>
</comment>
<protein>
    <recommendedName>
        <fullName evidence="9">Lipoprotein signal peptidase</fullName>
        <ecNumber evidence="9">3.4.23.36</ecNumber>
    </recommendedName>
    <alternativeName>
        <fullName evidence="9">Prolipoprotein signal peptidase</fullName>
    </alternativeName>
    <alternativeName>
        <fullName evidence="9">Signal peptidase II</fullName>
        <shortName evidence="9">SPase II</shortName>
    </alternativeName>
</protein>
<name>A0A193GBK4_9BORD</name>
<dbReference type="AlphaFoldDB" id="A0A193GBK4"/>
<evidence type="ECO:0000256" key="11">
    <source>
        <dbReference type="RuleBase" id="RU004181"/>
    </source>
</evidence>
<keyword evidence="8 9" id="KW-0472">Membrane</keyword>
<comment type="subcellular location">
    <subcellularLocation>
        <location evidence="9">Cell membrane</location>
        <topology evidence="9">Multi-pass membrane protein</topology>
    </subcellularLocation>
</comment>
<keyword evidence="6 9" id="KW-0378">Hydrolase</keyword>
<evidence type="ECO:0000256" key="2">
    <source>
        <dbReference type="ARBA" id="ARBA00022475"/>
    </source>
</evidence>
<dbReference type="GO" id="GO:0005886">
    <property type="term" value="C:plasma membrane"/>
    <property type="evidence" value="ECO:0007669"/>
    <property type="project" value="UniProtKB-SubCell"/>
</dbReference>
<dbReference type="EMBL" id="CP016172">
    <property type="protein sequence ID" value="ANN77387.1"/>
    <property type="molecule type" value="Genomic_DNA"/>
</dbReference>
<dbReference type="OrthoDB" id="9810259at2"/>
<organism evidence="12 13">
    <name type="scientific">Bordetella flabilis</name>
    <dbReference type="NCBI Taxonomy" id="463014"/>
    <lineage>
        <taxon>Bacteria</taxon>
        <taxon>Pseudomonadati</taxon>
        <taxon>Pseudomonadota</taxon>
        <taxon>Betaproteobacteria</taxon>
        <taxon>Burkholderiales</taxon>
        <taxon>Alcaligenaceae</taxon>
        <taxon>Bordetella</taxon>
    </lineage>
</organism>
<dbReference type="NCBIfam" id="TIGR00077">
    <property type="entry name" value="lspA"/>
    <property type="match status" value="1"/>
</dbReference>
<comment type="catalytic activity">
    <reaction evidence="9 10">
        <text>Release of signal peptides from bacterial membrane prolipoproteins. Hydrolyzes -Xaa-Yaa-Zaa-|-(S,diacylglyceryl)Cys-, in which Xaa is hydrophobic (preferably Leu), and Yaa (Ala or Ser) and Zaa (Gly or Ala) have small, neutral side chains.</text>
        <dbReference type="EC" id="3.4.23.36"/>
    </reaction>
</comment>
<feature type="transmembrane region" description="Helical" evidence="9">
    <location>
        <begin position="141"/>
        <end position="161"/>
    </location>
</feature>
<evidence type="ECO:0000313" key="13">
    <source>
        <dbReference type="Proteomes" id="UP000091926"/>
    </source>
</evidence>
<dbReference type="PANTHER" id="PTHR33695">
    <property type="entry name" value="LIPOPROTEIN SIGNAL PEPTIDASE"/>
    <property type="match status" value="1"/>
</dbReference>
<keyword evidence="4 9" id="KW-0812">Transmembrane</keyword>
<dbReference type="Proteomes" id="UP000091926">
    <property type="component" value="Chromosome"/>
</dbReference>
<feature type="transmembrane region" description="Helical" evidence="9">
    <location>
        <begin position="74"/>
        <end position="93"/>
    </location>
</feature>
<evidence type="ECO:0000256" key="6">
    <source>
        <dbReference type="ARBA" id="ARBA00022801"/>
    </source>
</evidence>
<proteinExistence type="inferred from homology"/>
<keyword evidence="3 9" id="KW-0645">Protease</keyword>
<evidence type="ECO:0000256" key="10">
    <source>
        <dbReference type="RuleBase" id="RU000594"/>
    </source>
</evidence>
<feature type="active site" evidence="9">
    <location>
        <position position="149"/>
    </location>
</feature>
<dbReference type="Pfam" id="PF01252">
    <property type="entry name" value="Peptidase_A8"/>
    <property type="match status" value="1"/>
</dbReference>
<dbReference type="UniPathway" id="UPA00665"/>
<feature type="transmembrane region" description="Helical" evidence="9">
    <location>
        <begin position="16"/>
        <end position="37"/>
    </location>
</feature>
<evidence type="ECO:0000256" key="9">
    <source>
        <dbReference type="HAMAP-Rule" id="MF_00161"/>
    </source>
</evidence>
<dbReference type="PROSITE" id="PS00855">
    <property type="entry name" value="SPASE_II"/>
    <property type="match status" value="1"/>
</dbReference>
<dbReference type="KEGG" id="bfz:BAU07_10000"/>
<accession>A0A193GBK4</accession>
<dbReference type="HAMAP" id="MF_00161">
    <property type="entry name" value="LspA"/>
    <property type="match status" value="1"/>
</dbReference>
<keyword evidence="13" id="KW-1185">Reference proteome</keyword>